<evidence type="ECO:0000313" key="4">
    <source>
        <dbReference type="Proteomes" id="UP000448877"/>
    </source>
</evidence>
<dbReference type="Proteomes" id="UP000448877">
    <property type="component" value="Unassembled WGS sequence"/>
</dbReference>
<feature type="transmembrane region" description="Helical" evidence="1">
    <location>
        <begin position="87"/>
        <end position="108"/>
    </location>
</feature>
<keyword evidence="1" id="KW-0812">Transmembrane</keyword>
<evidence type="ECO:0000256" key="1">
    <source>
        <dbReference type="SAM" id="Phobius"/>
    </source>
</evidence>
<dbReference type="AlphaFoldDB" id="A0A108TEQ4"/>
<evidence type="ECO:0000259" key="2">
    <source>
        <dbReference type="Pfam" id="PF13182"/>
    </source>
</evidence>
<protein>
    <submittedName>
        <fullName evidence="3">DUF4007 family protein</fullName>
    </submittedName>
</protein>
<feature type="domain" description="DUF4007" evidence="2">
    <location>
        <begin position="5"/>
        <end position="276"/>
    </location>
</feature>
<reference evidence="3 4" key="1">
    <citation type="journal article" date="2019" name="Nat. Med.">
        <title>A library of human gut bacterial isolates paired with longitudinal multiomics data enables mechanistic microbiome research.</title>
        <authorList>
            <person name="Poyet M."/>
            <person name="Groussin M."/>
            <person name="Gibbons S.M."/>
            <person name="Avila-Pacheco J."/>
            <person name="Jiang X."/>
            <person name="Kearney S.M."/>
            <person name="Perrotta A.R."/>
            <person name="Berdy B."/>
            <person name="Zhao S."/>
            <person name="Lieberman T.D."/>
            <person name="Swanson P.K."/>
            <person name="Smith M."/>
            <person name="Roesemann S."/>
            <person name="Alexander J.E."/>
            <person name="Rich S.A."/>
            <person name="Livny J."/>
            <person name="Vlamakis H."/>
            <person name="Clish C."/>
            <person name="Bullock K."/>
            <person name="Deik A."/>
            <person name="Scott J."/>
            <person name="Pierce K.A."/>
            <person name="Xavier R.J."/>
            <person name="Alm E.J."/>
        </authorList>
    </citation>
    <scope>NUCLEOTIDE SEQUENCE [LARGE SCALE GENOMIC DNA]</scope>
    <source>
        <strain evidence="3 4">BIOML-A6</strain>
    </source>
</reference>
<dbReference type="GeneID" id="66305608"/>
<gene>
    <name evidence="3" type="ORF">F2Y81_23620</name>
</gene>
<dbReference type="Pfam" id="PF13182">
    <property type="entry name" value="DUF4007"/>
    <property type="match status" value="1"/>
</dbReference>
<keyword evidence="1" id="KW-0472">Membrane</keyword>
<comment type="caution">
    <text evidence="3">The sequence shown here is derived from an EMBL/GenBank/DDBJ whole genome shotgun (WGS) entry which is preliminary data.</text>
</comment>
<dbReference type="RefSeq" id="WP_007841917.1">
    <property type="nucleotide sequence ID" value="NZ_CABMLT010000005.1"/>
</dbReference>
<evidence type="ECO:0000313" key="3">
    <source>
        <dbReference type="EMBL" id="KAA5413236.1"/>
    </source>
</evidence>
<organism evidence="3 4">
    <name type="scientific">Bacteroides cellulosilyticus</name>
    <dbReference type="NCBI Taxonomy" id="246787"/>
    <lineage>
        <taxon>Bacteria</taxon>
        <taxon>Pseudomonadati</taxon>
        <taxon>Bacteroidota</taxon>
        <taxon>Bacteroidia</taxon>
        <taxon>Bacteroidales</taxon>
        <taxon>Bacteroidaceae</taxon>
        <taxon>Bacteroides</taxon>
    </lineage>
</organism>
<proteinExistence type="predicted"/>
<accession>A0A108TEQ4</accession>
<dbReference type="InterPro" id="IPR025248">
    <property type="entry name" value="DUF4007"/>
</dbReference>
<name>A0A108TEQ4_9BACE</name>
<dbReference type="EMBL" id="VVYV01000055">
    <property type="protein sequence ID" value="KAA5413236.1"/>
    <property type="molecule type" value="Genomic_DNA"/>
</dbReference>
<sequence>MRYCFSGHESFPCKSMWLKKGYDYLVDRNRFTDPDAVVKLGVGKNMVQSIRFWLRAFGLLNDDEATEIAHYLFDDRDGRDPYAEDNATLWILHYMLVVTAVSSIYRLFFVDLQREKKEFDKEQVLSFIKRKCNVPEQKNVFNENTVKKDIRVLLQNYLAPTSPKGYEEYASILLELGLLRENEGKYSFNEISIEQVNPLIILFALVHIAGEDKTVSFDKLQELSLIFCIPTSSFLMVVRSLSEQYPKEISYTDNSGIRNVQFLQKLNILEVLNRYYNNDEI</sequence>
<keyword evidence="1" id="KW-1133">Transmembrane helix</keyword>